<feature type="region of interest" description="Disordered" evidence="1">
    <location>
        <begin position="62"/>
        <end position="92"/>
    </location>
</feature>
<feature type="compositionally biased region" description="Polar residues" evidence="1">
    <location>
        <begin position="62"/>
        <end position="86"/>
    </location>
</feature>
<keyword evidence="3" id="KW-1185">Reference proteome</keyword>
<name>A0A4S4L035_9AGAM</name>
<evidence type="ECO:0000313" key="2">
    <source>
        <dbReference type="EMBL" id="THH04582.1"/>
    </source>
</evidence>
<evidence type="ECO:0000256" key="1">
    <source>
        <dbReference type="SAM" id="MobiDB-lite"/>
    </source>
</evidence>
<organism evidence="2 3">
    <name type="scientific">Phellinidium pouzarii</name>
    <dbReference type="NCBI Taxonomy" id="167371"/>
    <lineage>
        <taxon>Eukaryota</taxon>
        <taxon>Fungi</taxon>
        <taxon>Dikarya</taxon>
        <taxon>Basidiomycota</taxon>
        <taxon>Agaricomycotina</taxon>
        <taxon>Agaricomycetes</taxon>
        <taxon>Hymenochaetales</taxon>
        <taxon>Hymenochaetaceae</taxon>
        <taxon>Phellinidium</taxon>
    </lineage>
</organism>
<gene>
    <name evidence="2" type="ORF">EW145_g5415</name>
</gene>
<reference evidence="2 3" key="1">
    <citation type="submission" date="2019-02" db="EMBL/GenBank/DDBJ databases">
        <title>Genome sequencing of the rare red list fungi Phellinidium pouzarii.</title>
        <authorList>
            <person name="Buettner E."/>
            <person name="Kellner H."/>
        </authorList>
    </citation>
    <scope>NUCLEOTIDE SEQUENCE [LARGE SCALE GENOMIC DNA]</scope>
    <source>
        <strain evidence="2 3">DSM 108285</strain>
    </source>
</reference>
<sequence length="92" mass="9666">MTQTQTQSAGLYPLDAAVASEWSLSTNATEPNLPGPGRTLGLAYDYFGAILERLVNRPKARTTTFSTGLHTSARASSESIDTNATAPNLPGP</sequence>
<proteinExistence type="predicted"/>
<evidence type="ECO:0000313" key="3">
    <source>
        <dbReference type="Proteomes" id="UP000308199"/>
    </source>
</evidence>
<dbReference type="AlphaFoldDB" id="A0A4S4L035"/>
<accession>A0A4S4L035</accession>
<dbReference type="OrthoDB" id="3316733at2759"/>
<dbReference type="Proteomes" id="UP000308199">
    <property type="component" value="Unassembled WGS sequence"/>
</dbReference>
<dbReference type="EMBL" id="SGPK01000330">
    <property type="protein sequence ID" value="THH04582.1"/>
    <property type="molecule type" value="Genomic_DNA"/>
</dbReference>
<protein>
    <submittedName>
        <fullName evidence="2">Uncharacterized protein</fullName>
    </submittedName>
</protein>
<comment type="caution">
    <text evidence="2">The sequence shown here is derived from an EMBL/GenBank/DDBJ whole genome shotgun (WGS) entry which is preliminary data.</text>
</comment>